<evidence type="ECO:0000256" key="1">
    <source>
        <dbReference type="ARBA" id="ARBA00022450"/>
    </source>
</evidence>
<feature type="domain" description="Polyketide synthase-like phosphopantetheine-binding" evidence="3">
    <location>
        <begin position="540"/>
        <end position="616"/>
    </location>
</feature>
<dbReference type="Gene3D" id="3.40.50.12780">
    <property type="entry name" value="N-terminal domain of ligase-like"/>
    <property type="match status" value="1"/>
</dbReference>
<dbReference type="InterPro" id="IPR020806">
    <property type="entry name" value="PKS_PP-bd"/>
</dbReference>
<evidence type="ECO:0000256" key="2">
    <source>
        <dbReference type="ARBA" id="ARBA00022553"/>
    </source>
</evidence>
<dbReference type="InterPro" id="IPR006162">
    <property type="entry name" value="Ppantetheine_attach_site"/>
</dbReference>
<accession>A0AB74CIP3</accession>
<dbReference type="Gene3D" id="1.10.1200.10">
    <property type="entry name" value="ACP-like"/>
    <property type="match status" value="1"/>
</dbReference>
<dbReference type="AlphaFoldDB" id="A0AB74CIP3"/>
<dbReference type="Pfam" id="PF07993">
    <property type="entry name" value="NAD_binding_4"/>
    <property type="match status" value="1"/>
</dbReference>
<evidence type="ECO:0000259" key="3">
    <source>
        <dbReference type="SMART" id="SM00823"/>
    </source>
</evidence>
<keyword evidence="2" id="KW-0597">Phosphoprotein</keyword>
<comment type="caution">
    <text evidence="4">The sequence shown here is derived from an EMBL/GenBank/DDBJ whole genome shotgun (WGS) entry which is preliminary data.</text>
</comment>
<dbReference type="InterPro" id="IPR036736">
    <property type="entry name" value="ACP-like_sf"/>
</dbReference>
<evidence type="ECO:0000313" key="5">
    <source>
        <dbReference type="Proteomes" id="UP000275480"/>
    </source>
</evidence>
<gene>
    <name evidence="4" type="ORF">CA14_005396</name>
</gene>
<dbReference type="InterPro" id="IPR042099">
    <property type="entry name" value="ANL_N_sf"/>
</dbReference>
<dbReference type="EMBL" id="QQZZ01000038">
    <property type="protein sequence ID" value="RMZ46053.1"/>
    <property type="molecule type" value="Genomic_DNA"/>
</dbReference>
<proteinExistence type="predicted"/>
<protein>
    <submittedName>
        <fullName evidence="4">Epimerase/dehydratase family protein</fullName>
    </submittedName>
</protein>
<dbReference type="InterPro" id="IPR051414">
    <property type="entry name" value="Adenylate-forming_Reductase"/>
</dbReference>
<dbReference type="InterPro" id="IPR020845">
    <property type="entry name" value="AMP-binding_CS"/>
</dbReference>
<dbReference type="InterPro" id="IPR036291">
    <property type="entry name" value="NAD(P)-bd_dom_sf"/>
</dbReference>
<dbReference type="SMART" id="SM00823">
    <property type="entry name" value="PKS_PP"/>
    <property type="match status" value="1"/>
</dbReference>
<dbReference type="InterPro" id="IPR000873">
    <property type="entry name" value="AMP-dep_synth/lig_dom"/>
</dbReference>
<reference evidence="4 5" key="1">
    <citation type="submission" date="2018-07" db="EMBL/GenBank/DDBJ databases">
        <title>Identification of spontaneous genetic mutation associated with occurrence of a yellow conidial color mutant of Aspergillus flavus.</title>
        <authorList>
            <person name="Chang P.-K."/>
            <person name="Mack B.M."/>
            <person name="Scharfenstein L."/>
            <person name="Gilbert M.K."/>
        </authorList>
    </citation>
    <scope>NUCLEOTIDE SEQUENCE [LARGE SCALE GENOMIC DNA]</scope>
    <source>
        <strain evidence="4 5">CA14</strain>
    </source>
</reference>
<dbReference type="Pfam" id="PF00550">
    <property type="entry name" value="PP-binding"/>
    <property type="match status" value="1"/>
</dbReference>
<dbReference type="PANTHER" id="PTHR43439">
    <property type="entry name" value="PHENYLACETATE-COENZYME A LIGASE"/>
    <property type="match status" value="1"/>
</dbReference>
<dbReference type="InterPro" id="IPR013120">
    <property type="entry name" value="FAR_NAD-bd"/>
</dbReference>
<sequence length="1026" mass="113648">MATAVGNRLLPHIVDNDAETNPNGTFGLILKDNDNPNQWIPLTRRQLAQAVNHVAWWFEQTVTEHCDTTTVAYIGPNDIRYVICAIALAKVGYKTFLPSTRNSAEANAHLLDAVGSHGQALVPDLQVWQFPSLDDLLTSSVSHYPYHQTYQEAEDETFVILHSSGTTGNPKPVPLTHGYLSVLDRGTPPGTPSDCICGLWNCVEKGDSMFGMSPLFHIAGFTTIIDAIFHGHQIIHYSSKPDIDSVLDALSTHHPRGAVIPPSLLQDMSRTPQALKTLSKTEYVIFAGGPLSAEAGDTISKYCKLIPCIGSTELGHIPPTKSKATPEDWKYYQWPYYPDIHMELHEEGLYEMVIRRSPDSRLLHGVFHVFPELQEWRTKDLFSKHPTEDGLWRFESRTDDIIVLGNGEKVNPIEMEAAIEGHDLVRNAMIAGRGMTECVLLVEPDWDRFGDRDLDDGFIDEIWDSVEAANKQGPGYAYIEKDRIGIASREKPFQMNAKGTLRRALVCKDYESEISAVGDDDPLNPVGSSSDAFQGDDVQTFIRQVVSSVSPNLEFEEDTDFFAAGLDSLQVIRMARIITRGISMGSKKSRGIHIDPQVIYRYCTIKSLSAYLSNAIEGNVSNGEAEDKVEDVQATLKHITNKYTASLPKIEHKALQVPSQSNIILTGSTGSLGSYLLDVLLSEPSIQKVYCLNRSSDAFERQRSSFHDRQLNVKALLSPKAEFLTTNLDDKTLGLSQSKYTELLNKTDAIVHNAWKVDFNLSVHSFEKDHIRGTRNLLDLCISSPKTAHMYFVSSIATTSGWDPSRGKIPEDILPDTVEPPLQGYGQSKYVAENICLAASTRSSVPVTILRVGQVAGPTTKSGGYWNPDEWFPSLVFTSKSMGSIPESLDMPVEWIPVNTLAQVVLEIIQCGQDGKKGIPASVINLVNPTRTTWATLLPTIQRRIGANLVSLRGWVRALGETDAAIVEDRPAYKLLSFYERLARSNGDDSFLQFETNKASAASPTFRALGPIDSSLVQTWLDQWVL</sequence>
<dbReference type="PROSITE" id="PS00455">
    <property type="entry name" value="AMP_BINDING"/>
    <property type="match status" value="1"/>
</dbReference>
<dbReference type="SUPFAM" id="SSF51735">
    <property type="entry name" value="NAD(P)-binding Rossmann-fold domains"/>
    <property type="match status" value="1"/>
</dbReference>
<dbReference type="PROSITE" id="PS00012">
    <property type="entry name" value="PHOSPHOPANTETHEINE"/>
    <property type="match status" value="1"/>
</dbReference>
<dbReference type="PANTHER" id="PTHR43439:SF2">
    <property type="entry name" value="ENZYME, PUTATIVE (JCVI)-RELATED"/>
    <property type="match status" value="1"/>
</dbReference>
<dbReference type="Pfam" id="PF00501">
    <property type="entry name" value="AMP-binding"/>
    <property type="match status" value="1"/>
</dbReference>
<dbReference type="SUPFAM" id="SSF47336">
    <property type="entry name" value="ACP-like"/>
    <property type="match status" value="1"/>
</dbReference>
<dbReference type="GO" id="GO:0031177">
    <property type="term" value="F:phosphopantetheine binding"/>
    <property type="evidence" value="ECO:0007669"/>
    <property type="project" value="InterPro"/>
</dbReference>
<dbReference type="Proteomes" id="UP000275480">
    <property type="component" value="Unassembled WGS sequence"/>
</dbReference>
<organism evidence="4 5">
    <name type="scientific">Aspergillus flavus</name>
    <dbReference type="NCBI Taxonomy" id="5059"/>
    <lineage>
        <taxon>Eukaryota</taxon>
        <taxon>Fungi</taxon>
        <taxon>Dikarya</taxon>
        <taxon>Ascomycota</taxon>
        <taxon>Pezizomycotina</taxon>
        <taxon>Eurotiomycetes</taxon>
        <taxon>Eurotiomycetidae</taxon>
        <taxon>Eurotiales</taxon>
        <taxon>Aspergillaceae</taxon>
        <taxon>Aspergillus</taxon>
        <taxon>Aspergillus subgen. Circumdati</taxon>
    </lineage>
</organism>
<evidence type="ECO:0000313" key="4">
    <source>
        <dbReference type="EMBL" id="RMZ46053.1"/>
    </source>
</evidence>
<keyword evidence="1" id="KW-0596">Phosphopantetheine</keyword>
<dbReference type="Gene3D" id="3.40.50.720">
    <property type="entry name" value="NAD(P)-binding Rossmann-like Domain"/>
    <property type="match status" value="1"/>
</dbReference>
<dbReference type="SUPFAM" id="SSF56801">
    <property type="entry name" value="Acetyl-CoA synthetase-like"/>
    <property type="match status" value="1"/>
</dbReference>
<dbReference type="Pfam" id="PF23562">
    <property type="entry name" value="AMP-binding_C_3"/>
    <property type="match status" value="1"/>
</dbReference>
<dbReference type="InterPro" id="IPR009081">
    <property type="entry name" value="PP-bd_ACP"/>
</dbReference>
<name>A0AB74CIP3_ASPFL</name>